<dbReference type="Pfam" id="PF01648">
    <property type="entry name" value="ACPS"/>
    <property type="match status" value="1"/>
</dbReference>
<evidence type="ECO:0008006" key="7">
    <source>
        <dbReference type="Google" id="ProtNLM"/>
    </source>
</evidence>
<dbReference type="Pfam" id="PF22624">
    <property type="entry name" value="AASDHPPT_N"/>
    <property type="match status" value="1"/>
</dbReference>
<dbReference type="Gene3D" id="3.90.470.20">
    <property type="entry name" value="4'-phosphopantetheinyl transferase domain"/>
    <property type="match status" value="1"/>
</dbReference>
<dbReference type="InterPro" id="IPR008278">
    <property type="entry name" value="4-PPantetheinyl_Trfase_dom"/>
</dbReference>
<proteinExistence type="inferred from homology"/>
<dbReference type="PANTHER" id="PTHR12215:SF10">
    <property type="entry name" value="L-AMINOADIPATE-SEMIALDEHYDE DEHYDROGENASE-PHOSPHOPANTETHEINYL TRANSFERASE"/>
    <property type="match status" value="1"/>
</dbReference>
<dbReference type="InterPro" id="IPR050559">
    <property type="entry name" value="P-Pant_transferase_sf"/>
</dbReference>
<evidence type="ECO:0000256" key="2">
    <source>
        <dbReference type="ARBA" id="ARBA00022679"/>
    </source>
</evidence>
<reference evidence="5 6" key="1">
    <citation type="submission" date="2024-02" db="EMBL/GenBank/DDBJ databases">
        <title>Haloferula sargassicola NBRC 104335.</title>
        <authorList>
            <person name="Ichikawa N."/>
            <person name="Katano-Makiyama Y."/>
            <person name="Hidaka K."/>
        </authorList>
    </citation>
    <scope>NUCLEOTIDE SEQUENCE [LARGE SCALE GENOMIC DNA]</scope>
    <source>
        <strain evidence="5 6">NBRC 104335</strain>
    </source>
</reference>
<evidence type="ECO:0000259" key="4">
    <source>
        <dbReference type="Pfam" id="PF22624"/>
    </source>
</evidence>
<evidence type="ECO:0000256" key="1">
    <source>
        <dbReference type="ARBA" id="ARBA00010990"/>
    </source>
</evidence>
<organism evidence="5 6">
    <name type="scientific">Haloferula sargassicola</name>
    <dbReference type="NCBI Taxonomy" id="490096"/>
    <lineage>
        <taxon>Bacteria</taxon>
        <taxon>Pseudomonadati</taxon>
        <taxon>Verrucomicrobiota</taxon>
        <taxon>Verrucomicrobiia</taxon>
        <taxon>Verrucomicrobiales</taxon>
        <taxon>Verrucomicrobiaceae</taxon>
        <taxon>Haloferula</taxon>
    </lineage>
</organism>
<keyword evidence="2" id="KW-0808">Transferase</keyword>
<dbReference type="PANTHER" id="PTHR12215">
    <property type="entry name" value="PHOSPHOPANTETHEINE TRANSFERASE"/>
    <property type="match status" value="1"/>
</dbReference>
<gene>
    <name evidence="5" type="ORF">Hsar01_03140</name>
</gene>
<evidence type="ECO:0000313" key="5">
    <source>
        <dbReference type="EMBL" id="GAA5483906.1"/>
    </source>
</evidence>
<name>A0ABP9UT87_9BACT</name>
<feature type="domain" description="4'-phosphopantetheinyl transferase N-terminal" evidence="4">
    <location>
        <begin position="18"/>
        <end position="95"/>
    </location>
</feature>
<comment type="caution">
    <text evidence="5">The sequence shown here is derived from an EMBL/GenBank/DDBJ whole genome shotgun (WGS) entry which is preliminary data.</text>
</comment>
<dbReference type="InterPro" id="IPR037143">
    <property type="entry name" value="4-PPantetheinyl_Trfase_dom_sf"/>
</dbReference>
<accession>A0ABP9UT87</accession>
<feature type="domain" description="4'-phosphopantetheinyl transferase" evidence="3">
    <location>
        <begin position="101"/>
        <end position="173"/>
    </location>
</feature>
<evidence type="ECO:0000313" key="6">
    <source>
        <dbReference type="Proteomes" id="UP001476282"/>
    </source>
</evidence>
<sequence>MPLFLHLLDPWSISPDEARSGLSRAERAQADRFVFQQDAERWSAFRTLTRRILAGYLPHASEPIEWAQGEHGKPFVRGAALHFNLSHADSLGLLAVSDLGPVGVDLEPSARGLDLIGCEEAFCHPEEIAGAEGLEGARRGNYLMHIWTAKEAALKCLGTGLSHPPQEVRISGHRAFGALEGLAALHIGRPSHERLAGHLSAWAAHRDIREIQWA</sequence>
<dbReference type="Proteomes" id="UP001476282">
    <property type="component" value="Unassembled WGS sequence"/>
</dbReference>
<keyword evidence="6" id="KW-1185">Reference proteome</keyword>
<protein>
    <recommendedName>
        <fullName evidence="7">4'-phosphopantetheinyl transferase</fullName>
    </recommendedName>
</protein>
<dbReference type="SUPFAM" id="SSF56214">
    <property type="entry name" value="4'-phosphopantetheinyl transferase"/>
    <property type="match status" value="2"/>
</dbReference>
<evidence type="ECO:0000259" key="3">
    <source>
        <dbReference type="Pfam" id="PF01648"/>
    </source>
</evidence>
<dbReference type="EMBL" id="BAABRI010000018">
    <property type="protein sequence ID" value="GAA5483906.1"/>
    <property type="molecule type" value="Genomic_DNA"/>
</dbReference>
<dbReference type="RefSeq" id="WP_353568011.1">
    <property type="nucleotide sequence ID" value="NZ_BAABRI010000018.1"/>
</dbReference>
<dbReference type="InterPro" id="IPR055066">
    <property type="entry name" value="AASDHPPT_N"/>
</dbReference>
<comment type="similarity">
    <text evidence="1">Belongs to the P-Pant transferase superfamily. Gsp/Sfp/HetI/AcpT family.</text>
</comment>